<evidence type="ECO:0000256" key="3">
    <source>
        <dbReference type="ARBA" id="ARBA00022475"/>
    </source>
</evidence>
<dbReference type="STRING" id="1267768.BV394_04425"/>
<sequence>MNMQSIELIAPRYGIAWYPWAVQYFFLIALSYASLWLAVPGVVLGVERWKPAARLALLGAVATAIVAPVTLLADLHQPLRFWHFYAYPNPTSWMALGSILLPLYVGATLGLAWLVWREPLRARAGEGGIQGWIGRHVPLGAWATPRWLVVLLGLVAVALSVGVMVYTGAEVAILKARPLWHTEYLPAMFLLTGVIGAAGLAVVINRVSGIRHPVAGDQFLSVILVSLVLAGLVAGGWLAQGLSINEGSVAAALGSVRDNPEWRRLAYWGVVAGVFLFLASGLMEVLGSLRGTRWVLGLLALYVAWSFRWTVLMEVQTVARNSAGFQNYAVGMGSQGLLGIVGSFGLLLSVLLVIDLFVPWRAALGGRDGTPDHSPAVHGEPDHG</sequence>
<dbReference type="AlphaFoldDB" id="A0A1U7DGF6"/>
<protein>
    <submittedName>
        <fullName evidence="7">Tetrathionate reductase</fullName>
    </submittedName>
</protein>
<dbReference type="OrthoDB" id="9770779at2"/>
<keyword evidence="6" id="KW-0472">Membrane</keyword>
<evidence type="ECO:0000256" key="4">
    <source>
        <dbReference type="ARBA" id="ARBA00022692"/>
    </source>
</evidence>
<dbReference type="Proteomes" id="UP000187266">
    <property type="component" value="Chromosome"/>
</dbReference>
<dbReference type="GO" id="GO:0005886">
    <property type="term" value="C:plasma membrane"/>
    <property type="evidence" value="ECO:0007669"/>
    <property type="project" value="UniProtKB-SubCell"/>
</dbReference>
<evidence type="ECO:0000256" key="1">
    <source>
        <dbReference type="ARBA" id="ARBA00004651"/>
    </source>
</evidence>
<evidence type="ECO:0000313" key="8">
    <source>
        <dbReference type="Proteomes" id="UP000187266"/>
    </source>
</evidence>
<dbReference type="EMBL" id="CP019124">
    <property type="protein sequence ID" value="APX89062.1"/>
    <property type="molecule type" value="Genomic_DNA"/>
</dbReference>
<comment type="similarity">
    <text evidence="2">Belongs to the NrfD family.</text>
</comment>
<dbReference type="PANTHER" id="PTHR34856:SF2">
    <property type="entry name" value="PROTEIN NRFD"/>
    <property type="match status" value="1"/>
</dbReference>
<name>A0A1U7DGF6_9RHOB</name>
<accession>A0A2M9DF04</accession>
<proteinExistence type="inferred from homology"/>
<keyword evidence="8" id="KW-1185">Reference proteome</keyword>
<organism evidence="7 8">
    <name type="scientific">Brevirhabdus pacifica</name>
    <dbReference type="NCBI Taxonomy" id="1267768"/>
    <lineage>
        <taxon>Bacteria</taxon>
        <taxon>Pseudomonadati</taxon>
        <taxon>Pseudomonadota</taxon>
        <taxon>Alphaproteobacteria</taxon>
        <taxon>Rhodobacterales</taxon>
        <taxon>Paracoccaceae</taxon>
        <taxon>Brevirhabdus</taxon>
    </lineage>
</organism>
<gene>
    <name evidence="7" type="ORF">BV394_04425</name>
</gene>
<evidence type="ECO:0000256" key="5">
    <source>
        <dbReference type="ARBA" id="ARBA00022989"/>
    </source>
</evidence>
<dbReference type="Pfam" id="PF03916">
    <property type="entry name" value="NrfD"/>
    <property type="match status" value="1"/>
</dbReference>
<reference evidence="7 8" key="1">
    <citation type="submission" date="2017-01" db="EMBL/GenBank/DDBJ databases">
        <title>Genomic analysis of Xuhuaishuia manganoxidans DY6-4.</title>
        <authorList>
            <person name="Wang X."/>
        </authorList>
    </citation>
    <scope>NUCLEOTIDE SEQUENCE [LARGE SCALE GENOMIC DNA]</scope>
    <source>
        <strain evidence="7 8">DY6-4</strain>
    </source>
</reference>
<dbReference type="Gene3D" id="1.20.1630.10">
    <property type="entry name" value="Formate dehydrogenase/DMSO reductase domain"/>
    <property type="match status" value="1"/>
</dbReference>
<dbReference type="InterPro" id="IPR052049">
    <property type="entry name" value="Electron_transfer_protein"/>
</dbReference>
<accession>A0A1U7DGF6</accession>
<evidence type="ECO:0000256" key="2">
    <source>
        <dbReference type="ARBA" id="ARBA00008929"/>
    </source>
</evidence>
<keyword evidence="4" id="KW-0812">Transmembrane</keyword>
<comment type="subcellular location">
    <subcellularLocation>
        <location evidence="1">Cell membrane</location>
        <topology evidence="1">Multi-pass membrane protein</topology>
    </subcellularLocation>
</comment>
<keyword evidence="5" id="KW-1133">Transmembrane helix</keyword>
<dbReference type="InterPro" id="IPR005614">
    <property type="entry name" value="NrfD-like"/>
</dbReference>
<evidence type="ECO:0000256" key="6">
    <source>
        <dbReference type="ARBA" id="ARBA00023136"/>
    </source>
</evidence>
<keyword evidence="3" id="KW-1003">Cell membrane</keyword>
<evidence type="ECO:0000313" key="7">
    <source>
        <dbReference type="EMBL" id="APX89062.1"/>
    </source>
</evidence>
<dbReference type="PANTHER" id="PTHR34856">
    <property type="entry name" value="PROTEIN NRFD"/>
    <property type="match status" value="1"/>
</dbReference>